<feature type="chain" id="PRO_5039112651" description="SH3b domain-containing protein" evidence="1">
    <location>
        <begin position="23"/>
        <end position="361"/>
    </location>
</feature>
<dbReference type="EMBL" id="JRUN01000015">
    <property type="protein sequence ID" value="KHD85871.1"/>
    <property type="molecule type" value="Genomic_DNA"/>
</dbReference>
<dbReference type="InterPro" id="IPR005490">
    <property type="entry name" value="LD_TPept_cat_dom"/>
</dbReference>
<dbReference type="PANTHER" id="PTHR38589:SF1">
    <property type="entry name" value="BLR0621 PROTEIN"/>
    <property type="match status" value="1"/>
</dbReference>
<keyword evidence="1" id="KW-0732">Signal</keyword>
<dbReference type="SMART" id="SM00287">
    <property type="entry name" value="SH3b"/>
    <property type="match status" value="2"/>
</dbReference>
<comment type="caution">
    <text evidence="3">The sequence shown here is derived from an EMBL/GenBank/DDBJ whole genome shotgun (WGS) entry which is preliminary data.</text>
</comment>
<evidence type="ECO:0000313" key="4">
    <source>
        <dbReference type="Proteomes" id="UP000030588"/>
    </source>
</evidence>
<sequence>MVKKIFAILVAMSALFIGLHMAKPVDAASAKTKYVTASALNVRTGPGTKYKVITTIKKNQSVKVTQTKGSWDKITVGSKTGWVSNTYLTTKKPALSKTMYVTASTLNVRTGPSTTYKVVTVVKKNQSVKVTQTKDSWDKVAVGSKTGWVSGKYLTSKKPAAPKNLAAGLKTVGSNKQLILVTSNGYNTSSADIHTYEKNSKGQWVPVLTATGHIGKYGFTANMSEGGKKSPIGKYTIGTAFGRKANPGTKLPYRRITSDDVWVDDPTSSLYNTWQSRQKTKGKWKSAENMNIPAYTYGFVINYNTKRIPYKGSAIFFHIGTSYTLGCTATSETNVVKILKWLDPKKKPVIIQTPIQELNKY</sequence>
<name>A0A0A6VE72_9BACI</name>
<reference evidence="3 4" key="1">
    <citation type="submission" date="2014-10" db="EMBL/GenBank/DDBJ databases">
        <title>Draft genome of phytase producing Bacillus ginsengihumi strain M2.11.</title>
        <authorList>
            <person name="Toymentseva A."/>
            <person name="Boulygina E.A."/>
            <person name="Kazakov S.V."/>
            <person name="Kayumov I."/>
            <person name="Suleimanova A.D."/>
            <person name="Mardanova A.M."/>
            <person name="Maria S.N."/>
            <person name="Sergey M.Y."/>
            <person name="Sharipova M.R."/>
        </authorList>
    </citation>
    <scope>NUCLEOTIDE SEQUENCE [LARGE SCALE GENOMIC DNA]</scope>
    <source>
        <strain evidence="3 4">M2.11</strain>
    </source>
</reference>
<dbReference type="Gene3D" id="2.30.30.40">
    <property type="entry name" value="SH3 Domains"/>
    <property type="match status" value="2"/>
</dbReference>
<proteinExistence type="predicted"/>
<evidence type="ECO:0000313" key="3">
    <source>
        <dbReference type="EMBL" id="KHD85871.1"/>
    </source>
</evidence>
<dbReference type="PROSITE" id="PS51781">
    <property type="entry name" value="SH3B"/>
    <property type="match status" value="2"/>
</dbReference>
<dbReference type="OrthoDB" id="186490at2"/>
<organism evidence="3 4">
    <name type="scientific">Heyndrickxia ginsengihumi</name>
    <dbReference type="NCBI Taxonomy" id="363870"/>
    <lineage>
        <taxon>Bacteria</taxon>
        <taxon>Bacillati</taxon>
        <taxon>Bacillota</taxon>
        <taxon>Bacilli</taxon>
        <taxon>Bacillales</taxon>
        <taxon>Bacillaceae</taxon>
        <taxon>Heyndrickxia</taxon>
    </lineage>
</organism>
<dbReference type="Proteomes" id="UP000030588">
    <property type="component" value="Unassembled WGS sequence"/>
</dbReference>
<accession>A0A0A6VE72</accession>
<dbReference type="Pfam" id="PF08239">
    <property type="entry name" value="SH3_3"/>
    <property type="match status" value="2"/>
</dbReference>
<dbReference type="AlphaFoldDB" id="A0A0A6VE72"/>
<dbReference type="GO" id="GO:0016740">
    <property type="term" value="F:transferase activity"/>
    <property type="evidence" value="ECO:0007669"/>
    <property type="project" value="InterPro"/>
</dbReference>
<dbReference type="InterPro" id="IPR003646">
    <property type="entry name" value="SH3-like_bac-type"/>
</dbReference>
<dbReference type="Pfam" id="PF03734">
    <property type="entry name" value="YkuD"/>
    <property type="match status" value="1"/>
</dbReference>
<evidence type="ECO:0000259" key="2">
    <source>
        <dbReference type="PROSITE" id="PS51781"/>
    </source>
</evidence>
<feature type="domain" description="SH3b" evidence="2">
    <location>
        <begin position="96"/>
        <end position="158"/>
    </location>
</feature>
<dbReference type="PANTHER" id="PTHR38589">
    <property type="entry name" value="BLR0621 PROTEIN"/>
    <property type="match status" value="1"/>
</dbReference>
<protein>
    <recommendedName>
        <fullName evidence="2">SH3b domain-containing protein</fullName>
    </recommendedName>
</protein>
<gene>
    <name evidence="3" type="ORF">NG54_06955</name>
</gene>
<evidence type="ECO:0000256" key="1">
    <source>
        <dbReference type="SAM" id="SignalP"/>
    </source>
</evidence>
<feature type="domain" description="SH3b" evidence="2">
    <location>
        <begin position="30"/>
        <end position="92"/>
    </location>
</feature>
<feature type="signal peptide" evidence="1">
    <location>
        <begin position="1"/>
        <end position="22"/>
    </location>
</feature>